<dbReference type="InterPro" id="IPR024775">
    <property type="entry name" value="DinB-like"/>
</dbReference>
<dbReference type="AlphaFoldDB" id="A0AAD8AML4"/>
<organism evidence="2 3">
    <name type="scientific">Biomphalaria pfeifferi</name>
    <name type="common">Bloodfluke planorb</name>
    <name type="synonym">Freshwater snail</name>
    <dbReference type="NCBI Taxonomy" id="112525"/>
    <lineage>
        <taxon>Eukaryota</taxon>
        <taxon>Metazoa</taxon>
        <taxon>Spiralia</taxon>
        <taxon>Lophotrochozoa</taxon>
        <taxon>Mollusca</taxon>
        <taxon>Gastropoda</taxon>
        <taxon>Heterobranchia</taxon>
        <taxon>Euthyneura</taxon>
        <taxon>Panpulmonata</taxon>
        <taxon>Hygrophila</taxon>
        <taxon>Lymnaeoidea</taxon>
        <taxon>Planorbidae</taxon>
        <taxon>Biomphalaria</taxon>
    </lineage>
</organism>
<protein>
    <submittedName>
        <fullName evidence="2">DinB family protein</fullName>
    </submittedName>
</protein>
<reference evidence="2" key="2">
    <citation type="submission" date="2023-04" db="EMBL/GenBank/DDBJ databases">
        <authorList>
            <person name="Bu L."/>
            <person name="Lu L."/>
            <person name="Laidemitt M.R."/>
            <person name="Zhang S.M."/>
            <person name="Mutuku M."/>
            <person name="Mkoji G."/>
            <person name="Steinauer M."/>
            <person name="Loker E.S."/>
        </authorList>
    </citation>
    <scope>NUCLEOTIDE SEQUENCE</scope>
    <source>
        <strain evidence="2">KasaAsao</strain>
        <tissue evidence="2">Whole Snail</tissue>
    </source>
</reference>
<dbReference type="InterPro" id="IPR034660">
    <property type="entry name" value="DinB/YfiT-like"/>
</dbReference>
<comment type="caution">
    <text evidence="2">The sequence shown here is derived from an EMBL/GenBank/DDBJ whole genome shotgun (WGS) entry which is preliminary data.</text>
</comment>
<accession>A0AAD8AML4</accession>
<proteinExistence type="predicted"/>
<evidence type="ECO:0000259" key="1">
    <source>
        <dbReference type="Pfam" id="PF12867"/>
    </source>
</evidence>
<dbReference type="SUPFAM" id="SSF109854">
    <property type="entry name" value="DinB/YfiT-like putative metalloenzymes"/>
    <property type="match status" value="1"/>
</dbReference>
<name>A0AAD8AML4_BIOPF</name>
<evidence type="ECO:0000313" key="3">
    <source>
        <dbReference type="Proteomes" id="UP001233172"/>
    </source>
</evidence>
<feature type="domain" description="DinB-like" evidence="1">
    <location>
        <begin position="30"/>
        <end position="164"/>
    </location>
</feature>
<dbReference type="Proteomes" id="UP001233172">
    <property type="component" value="Unassembled WGS sequence"/>
</dbReference>
<gene>
    <name evidence="2" type="ORF">Bpfe_031553</name>
</gene>
<dbReference type="Gene3D" id="1.20.120.450">
    <property type="entry name" value="dinb family like domain"/>
    <property type="match status" value="1"/>
</dbReference>
<evidence type="ECO:0000313" key="2">
    <source>
        <dbReference type="EMBL" id="KAK0038692.1"/>
    </source>
</evidence>
<keyword evidence="3" id="KW-1185">Reference proteome</keyword>
<dbReference type="Pfam" id="PF12867">
    <property type="entry name" value="DinB_2"/>
    <property type="match status" value="1"/>
</dbReference>
<reference evidence="2" key="1">
    <citation type="journal article" date="2023" name="PLoS Negl. Trop. Dis.">
        <title>A genome sequence for Biomphalaria pfeifferi, the major vector snail for the human-infecting parasite Schistosoma mansoni.</title>
        <authorList>
            <person name="Bu L."/>
            <person name="Lu L."/>
            <person name="Laidemitt M.R."/>
            <person name="Zhang S.M."/>
            <person name="Mutuku M."/>
            <person name="Mkoji G."/>
            <person name="Steinauer M."/>
            <person name="Loker E.S."/>
        </authorList>
    </citation>
    <scope>NUCLEOTIDE SEQUENCE</scope>
    <source>
        <strain evidence="2">KasaAsao</strain>
    </source>
</reference>
<dbReference type="EMBL" id="JASAOG010000495">
    <property type="protein sequence ID" value="KAK0038692.1"/>
    <property type="molecule type" value="Genomic_DNA"/>
</dbReference>
<sequence>MKRSDIKKLPEYFDRYINLVDDIELSEAFDKSLRQIDDLDIEKLNRIGLRTYEDGKWSINKIIQHITDWERIFCYRTILFARSEGSIPEGHEENVMAANSNADELPIEQLVAELRAVRVATKAMFDSFNRQILETNCKFYNYEMSVLAMGFNTIGHQLHHFKVIEERYFPLDK</sequence>